<name>A0A5S9MJG2_BACIA</name>
<proteinExistence type="inferred from homology"/>
<dbReference type="GO" id="GO:0022904">
    <property type="term" value="P:respiratory electron transport chain"/>
    <property type="evidence" value="ECO:0007669"/>
    <property type="project" value="TreeGrafter"/>
</dbReference>
<evidence type="ECO:0000259" key="10">
    <source>
        <dbReference type="PROSITE" id="PS50855"/>
    </source>
</evidence>
<dbReference type="PANTHER" id="PTHR10422">
    <property type="entry name" value="CYTOCHROME C OXIDASE SUBUNIT 1"/>
    <property type="match status" value="1"/>
</dbReference>
<dbReference type="InterPro" id="IPR023616">
    <property type="entry name" value="Cyt_c_oxase-like_su1_dom"/>
</dbReference>
<evidence type="ECO:0000256" key="5">
    <source>
        <dbReference type="ARBA" id="ARBA00022723"/>
    </source>
</evidence>
<dbReference type="PANTHER" id="PTHR10422:SF35">
    <property type="entry name" value="CYTOCHROME BO(3) UBIQUINOL OXIDASE SUBUNIT 1"/>
    <property type="match status" value="1"/>
</dbReference>
<feature type="transmembrane region" description="Helical" evidence="9">
    <location>
        <begin position="30"/>
        <end position="53"/>
    </location>
</feature>
<feature type="transmembrane region" description="Helical" evidence="9">
    <location>
        <begin position="68"/>
        <end position="88"/>
    </location>
</feature>
<evidence type="ECO:0000313" key="12">
    <source>
        <dbReference type="Proteomes" id="UP000464658"/>
    </source>
</evidence>
<evidence type="ECO:0000256" key="3">
    <source>
        <dbReference type="ARBA" id="ARBA00022617"/>
    </source>
</evidence>
<dbReference type="Pfam" id="PF00115">
    <property type="entry name" value="COX1"/>
    <property type="match status" value="1"/>
</dbReference>
<dbReference type="GO" id="GO:0020037">
    <property type="term" value="F:heme binding"/>
    <property type="evidence" value="ECO:0007669"/>
    <property type="project" value="InterPro"/>
</dbReference>
<dbReference type="AlphaFoldDB" id="A0A5S9MJG2"/>
<keyword evidence="8" id="KW-0186">Copper</keyword>
<evidence type="ECO:0000313" key="11">
    <source>
        <dbReference type="EMBL" id="BBP93091.1"/>
    </source>
</evidence>
<evidence type="ECO:0000256" key="9">
    <source>
        <dbReference type="SAM" id="Phobius"/>
    </source>
</evidence>
<keyword evidence="7" id="KW-0408">Iron</keyword>
<feature type="transmembrane region" description="Helical" evidence="9">
    <location>
        <begin position="100"/>
        <end position="122"/>
    </location>
</feature>
<organism evidence="11 12">
    <name type="scientific">Bacillus safensis</name>
    <dbReference type="NCBI Taxonomy" id="561879"/>
    <lineage>
        <taxon>Bacteria</taxon>
        <taxon>Bacillati</taxon>
        <taxon>Bacillota</taxon>
        <taxon>Bacilli</taxon>
        <taxon>Bacillales</taxon>
        <taxon>Bacillaceae</taxon>
        <taxon>Bacillus</taxon>
    </lineage>
</organism>
<keyword evidence="9" id="KW-1133">Transmembrane helix</keyword>
<feature type="domain" description="Cytochrome oxidase subunit I profile" evidence="10">
    <location>
        <begin position="1"/>
        <end position="175"/>
    </location>
</feature>
<dbReference type="GO" id="GO:0015990">
    <property type="term" value="P:electron transport coupled proton transport"/>
    <property type="evidence" value="ECO:0007669"/>
    <property type="project" value="TreeGrafter"/>
</dbReference>
<keyword evidence="9" id="KW-0472">Membrane</keyword>
<keyword evidence="2" id="KW-0813">Transport</keyword>
<dbReference type="SUPFAM" id="SSF81442">
    <property type="entry name" value="Cytochrome c oxidase subunit I-like"/>
    <property type="match status" value="1"/>
</dbReference>
<dbReference type="Gene3D" id="1.20.210.10">
    <property type="entry name" value="Cytochrome c oxidase-like, subunit I domain"/>
    <property type="match status" value="1"/>
</dbReference>
<reference evidence="11 12" key="1">
    <citation type="submission" date="2019-12" db="EMBL/GenBank/DDBJ databases">
        <title>Full genome sequence of a Bacillus safensis strain isolated from commercially available natto in Indonesia.</title>
        <authorList>
            <person name="Yoshida M."/>
            <person name="Uomi M."/>
            <person name="Waturangi D."/>
            <person name="Ekaputri J.J."/>
            <person name="Setiamarga D.H.E."/>
        </authorList>
    </citation>
    <scope>NUCLEOTIDE SEQUENCE [LARGE SCALE GENOMIC DNA]</scope>
    <source>
        <strain evidence="11 12">IDN1</strain>
    </source>
</reference>
<gene>
    <name evidence="11" type="ORF">BsIDN1_67090</name>
</gene>
<evidence type="ECO:0000256" key="8">
    <source>
        <dbReference type="ARBA" id="ARBA00023008"/>
    </source>
</evidence>
<keyword evidence="9" id="KW-0812">Transmembrane</keyword>
<dbReference type="GO" id="GO:0046872">
    <property type="term" value="F:metal ion binding"/>
    <property type="evidence" value="ECO:0007669"/>
    <property type="project" value="UniProtKB-KW"/>
</dbReference>
<evidence type="ECO:0000256" key="4">
    <source>
        <dbReference type="ARBA" id="ARBA00022660"/>
    </source>
</evidence>
<dbReference type="Proteomes" id="UP000464658">
    <property type="component" value="Chromosome"/>
</dbReference>
<dbReference type="InterPro" id="IPR000883">
    <property type="entry name" value="Cyt_C_Oxase_1"/>
</dbReference>
<comment type="similarity">
    <text evidence="1">Belongs to the heme-copper respiratory oxidase family.</text>
</comment>
<evidence type="ECO:0000256" key="6">
    <source>
        <dbReference type="ARBA" id="ARBA00022982"/>
    </source>
</evidence>
<dbReference type="EMBL" id="AP021906">
    <property type="protein sequence ID" value="BBP93091.1"/>
    <property type="molecule type" value="Genomic_DNA"/>
</dbReference>
<evidence type="ECO:0000256" key="7">
    <source>
        <dbReference type="ARBA" id="ARBA00023004"/>
    </source>
</evidence>
<dbReference type="PROSITE" id="PS50855">
    <property type="entry name" value="COX1"/>
    <property type="match status" value="1"/>
</dbReference>
<dbReference type="InterPro" id="IPR036927">
    <property type="entry name" value="Cyt_c_oxase-like_su1_sf"/>
</dbReference>
<keyword evidence="5" id="KW-0479">Metal-binding</keyword>
<protein>
    <recommendedName>
        <fullName evidence="10">Cytochrome oxidase subunit I profile domain-containing protein</fullName>
    </recommendedName>
</protein>
<sequence>MAISVPTGVKIFNWLFTMYRGRISFTSPMLWALGFIPNFVIGGVTGVMLAMAAADYQYHNTYFLVSHFHYVLIAGTVFACFAGLVFWYPKMFGYKLNERIGKWFFWVFMIGFNICFFPQYFLGLQGMPRRIYTYGPEDGWTALNFISTIGAFMMGIGFIILCLLQHLLQLETFKT</sequence>
<keyword evidence="4" id="KW-0679">Respiratory chain</keyword>
<feature type="transmembrane region" description="Helical" evidence="9">
    <location>
        <begin position="142"/>
        <end position="164"/>
    </location>
</feature>
<evidence type="ECO:0000256" key="2">
    <source>
        <dbReference type="ARBA" id="ARBA00022448"/>
    </source>
</evidence>
<dbReference type="GO" id="GO:0004129">
    <property type="term" value="F:cytochrome-c oxidase activity"/>
    <property type="evidence" value="ECO:0007669"/>
    <property type="project" value="InterPro"/>
</dbReference>
<dbReference type="GO" id="GO:0016020">
    <property type="term" value="C:membrane"/>
    <property type="evidence" value="ECO:0007669"/>
    <property type="project" value="InterPro"/>
</dbReference>
<dbReference type="GO" id="GO:0009060">
    <property type="term" value="P:aerobic respiration"/>
    <property type="evidence" value="ECO:0007669"/>
    <property type="project" value="InterPro"/>
</dbReference>
<accession>A0A5S9MJG2</accession>
<evidence type="ECO:0000256" key="1">
    <source>
        <dbReference type="ARBA" id="ARBA00009578"/>
    </source>
</evidence>
<keyword evidence="6" id="KW-0249">Electron transport</keyword>
<keyword evidence="3" id="KW-0349">Heme</keyword>